<protein>
    <recommendedName>
        <fullName evidence="3">quinolinate synthase</fullName>
        <ecNumber evidence="3">2.5.1.72</ecNumber>
    </recommendedName>
</protein>
<dbReference type="Pfam" id="PF02445">
    <property type="entry name" value="NadA"/>
    <property type="match status" value="1"/>
</dbReference>
<keyword evidence="7" id="KW-0479">Metal-binding</keyword>
<evidence type="ECO:0000259" key="11">
    <source>
        <dbReference type="Pfam" id="PF02657"/>
    </source>
</evidence>
<evidence type="ECO:0000256" key="3">
    <source>
        <dbReference type="ARBA" id="ARBA00012669"/>
    </source>
</evidence>
<evidence type="ECO:0000256" key="6">
    <source>
        <dbReference type="ARBA" id="ARBA00022679"/>
    </source>
</evidence>
<dbReference type="InterPro" id="IPR003473">
    <property type="entry name" value="NadA"/>
</dbReference>
<dbReference type="InterPro" id="IPR036094">
    <property type="entry name" value="NadA_sf"/>
</dbReference>
<keyword evidence="4" id="KW-0004">4Fe-4S</keyword>
<keyword evidence="6" id="KW-0808">Transferase</keyword>
<reference evidence="12" key="1">
    <citation type="submission" date="2021-01" db="EMBL/GenBank/DDBJ databases">
        <authorList>
            <person name="Corre E."/>
            <person name="Pelletier E."/>
            <person name="Niang G."/>
            <person name="Scheremetjew M."/>
            <person name="Finn R."/>
            <person name="Kale V."/>
            <person name="Holt S."/>
            <person name="Cochrane G."/>
            <person name="Meng A."/>
            <person name="Brown T."/>
            <person name="Cohen L."/>
        </authorList>
    </citation>
    <scope>NUCLEOTIDE SEQUENCE</scope>
    <source>
        <strain evidence="12">RCC1871</strain>
    </source>
</reference>
<evidence type="ECO:0000313" key="15">
    <source>
        <dbReference type="Proteomes" id="UP001472866"/>
    </source>
</evidence>
<feature type="region of interest" description="Disordered" evidence="10">
    <location>
        <begin position="31"/>
        <end position="50"/>
    </location>
</feature>
<reference evidence="14 15" key="2">
    <citation type="submission" date="2024-03" db="EMBL/GenBank/DDBJ databases">
        <title>Complete genome sequence of the green alga Chloropicon roscoffensis RCC1871.</title>
        <authorList>
            <person name="Lemieux C."/>
            <person name="Pombert J.-F."/>
            <person name="Otis C."/>
            <person name="Turmel M."/>
        </authorList>
    </citation>
    <scope>NUCLEOTIDE SEQUENCE [LARGE SCALE GENOMIC DNA]</scope>
    <source>
        <strain evidence="14 15">RCC1871</strain>
    </source>
</reference>
<evidence type="ECO:0000313" key="14">
    <source>
        <dbReference type="EMBL" id="WZN67132.1"/>
    </source>
</evidence>
<proteinExistence type="predicted"/>
<evidence type="ECO:0000256" key="7">
    <source>
        <dbReference type="ARBA" id="ARBA00022723"/>
    </source>
</evidence>
<dbReference type="UniPathway" id="UPA00253">
    <property type="reaction ID" value="UER00327"/>
</dbReference>
<keyword evidence="8" id="KW-0408">Iron</keyword>
<evidence type="ECO:0000256" key="10">
    <source>
        <dbReference type="SAM" id="MobiDB-lite"/>
    </source>
</evidence>
<dbReference type="SUPFAM" id="SSF82649">
    <property type="entry name" value="SufE/NifU"/>
    <property type="match status" value="1"/>
</dbReference>
<evidence type="ECO:0000256" key="1">
    <source>
        <dbReference type="ARBA" id="ARBA00001966"/>
    </source>
</evidence>
<keyword evidence="5" id="KW-0662">Pyridine nucleotide biosynthesis</keyword>
<dbReference type="EMBL" id="HBHZ01004404">
    <property type="protein sequence ID" value="CAE0190300.1"/>
    <property type="molecule type" value="Transcribed_RNA"/>
</dbReference>
<feature type="domain" description="Fe-S metabolism associated" evidence="11">
    <location>
        <begin position="127"/>
        <end position="225"/>
    </location>
</feature>
<dbReference type="GO" id="GO:0046872">
    <property type="term" value="F:metal ion binding"/>
    <property type="evidence" value="ECO:0007669"/>
    <property type="project" value="UniProtKB-KW"/>
</dbReference>
<keyword evidence="9" id="KW-0411">Iron-sulfur</keyword>
<dbReference type="PANTHER" id="PTHR30573">
    <property type="entry name" value="QUINOLINATE SYNTHETASE A"/>
    <property type="match status" value="1"/>
</dbReference>
<evidence type="ECO:0000256" key="4">
    <source>
        <dbReference type="ARBA" id="ARBA00022485"/>
    </source>
</evidence>
<comment type="cofactor">
    <cofactor evidence="1">
        <name>[4Fe-4S] cluster</name>
        <dbReference type="ChEBI" id="CHEBI:49883"/>
    </cofactor>
</comment>
<dbReference type="EMBL" id="CP151518">
    <property type="protein sequence ID" value="WZN67132.1"/>
    <property type="molecule type" value="Genomic_DNA"/>
</dbReference>
<dbReference type="Gene3D" id="3.40.50.10800">
    <property type="entry name" value="NadA-like"/>
    <property type="match status" value="3"/>
</dbReference>
<evidence type="ECO:0000256" key="9">
    <source>
        <dbReference type="ARBA" id="ARBA00023014"/>
    </source>
</evidence>
<evidence type="ECO:0000256" key="8">
    <source>
        <dbReference type="ARBA" id="ARBA00023004"/>
    </source>
</evidence>
<dbReference type="Pfam" id="PF02657">
    <property type="entry name" value="SufE"/>
    <property type="match status" value="1"/>
</dbReference>
<sequence>MIRAKCAWVWNKKFTVSRTTKVVGQPTNRVARPIPASSTLTHRQGPERRRRRFVCARASAPVEQEEEVKSGANLNGFFLDDEVLREIERGIAADLGLGNPSLPEETSALLRRLVRAGSSENDDEGEKFERTDERRVPGCASRVWLSAEVVDASGGLVCFRGDSDSAVSRGLCASLCRNFSGKLTPSEFLSLGSDFLKRVTADVDPILAGSHHRHGLHSIFDSMRKRANELTLADGAIPEPFPSLVVTAKGLHPKGAYAESQARYLEPDPARVRRLVDLLRETKCGVVAHFYMDPEVQGVLAAAKRDWPHIHISDSLVMADRAVDMVAEGGCEKICVLGVDFMSENVRATLDHQGHRDVGVFRMAADLIGCTLAEAAEAEGYSRYLEEAEKSSENSLHVVYINTSLKTKALAQHQVPTITCTSSNVVQTILQSSSQLEGDLSVFYGPDAYMGANIAEMLARLAQMTDEEVQKVHPKHDASSIKNLLSRFRYYGDGICVVHDMFGAEVADTIERCYSDAYLTAHFEVPGEMFGLALRASHRGGRGVIGSTQNILDFILSKVQESVSHDLSSERLQFVLGTESGMITSVVNSVQDLLRQAGSPVEVEIVFPVNSSAVVTGVQDAAPAMPSGLNVVPGVAQGEGCGMEGGCASCPYMKMNSLDSLLGVLEMLRGGGKDSDAVLQQLEPRKYSETVGGKTFAEVGTVPILHMRHFQKNKELSGELVADILARGRGN</sequence>
<accession>A0A7S3C9V2</accession>
<dbReference type="EMBL" id="HBHZ01004403">
    <property type="protein sequence ID" value="CAE0190299.1"/>
    <property type="molecule type" value="Transcribed_RNA"/>
</dbReference>
<dbReference type="Gene3D" id="3.90.1010.10">
    <property type="match status" value="1"/>
</dbReference>
<dbReference type="GO" id="GO:0008987">
    <property type="term" value="F:quinolinate synthetase A activity"/>
    <property type="evidence" value="ECO:0007669"/>
    <property type="project" value="InterPro"/>
</dbReference>
<evidence type="ECO:0000256" key="2">
    <source>
        <dbReference type="ARBA" id="ARBA00005065"/>
    </source>
</evidence>
<dbReference type="InterPro" id="IPR003808">
    <property type="entry name" value="Fe-S_metab-assoc_dom"/>
</dbReference>
<comment type="pathway">
    <text evidence="2">Cofactor biosynthesis; NAD(+) biosynthesis; quinolinate from iminoaspartate: step 1/1.</text>
</comment>
<dbReference type="PANTHER" id="PTHR30573:SF0">
    <property type="entry name" value="QUINOLINATE SYNTHASE, CHLOROPLASTIC"/>
    <property type="match status" value="1"/>
</dbReference>
<gene>
    <name evidence="12" type="ORF">CROS1456_LOCUS3388</name>
    <name evidence="13" type="ORF">CROS1456_LOCUS3389</name>
    <name evidence="14" type="ORF">HKI87_18g87040</name>
</gene>
<name>A0A7S3C9V2_9CHLO</name>
<dbReference type="FunFam" id="3.40.50.10800:FF:000006">
    <property type="entry name" value="Quinolinate synthase, chloroplastic"/>
    <property type="match status" value="1"/>
</dbReference>
<dbReference type="AlphaFoldDB" id="A0A7S3C9V2"/>
<evidence type="ECO:0000313" key="13">
    <source>
        <dbReference type="EMBL" id="CAE0190300.1"/>
    </source>
</evidence>
<dbReference type="GO" id="GO:0051539">
    <property type="term" value="F:4 iron, 4 sulfur cluster binding"/>
    <property type="evidence" value="ECO:0007669"/>
    <property type="project" value="UniProtKB-KW"/>
</dbReference>
<organism evidence="12">
    <name type="scientific">Chloropicon roscoffensis</name>
    <dbReference type="NCBI Taxonomy" id="1461544"/>
    <lineage>
        <taxon>Eukaryota</taxon>
        <taxon>Viridiplantae</taxon>
        <taxon>Chlorophyta</taxon>
        <taxon>Chloropicophyceae</taxon>
        <taxon>Chloropicales</taxon>
        <taxon>Chloropicaceae</taxon>
        <taxon>Chloropicon</taxon>
    </lineage>
</organism>
<evidence type="ECO:0000256" key="5">
    <source>
        <dbReference type="ARBA" id="ARBA00022642"/>
    </source>
</evidence>
<dbReference type="SUPFAM" id="SSF142754">
    <property type="entry name" value="NadA-like"/>
    <property type="match status" value="1"/>
</dbReference>
<keyword evidence="15" id="KW-1185">Reference proteome</keyword>
<dbReference type="GO" id="GO:0034628">
    <property type="term" value="P:'de novo' NAD+ biosynthetic process from L-aspartate"/>
    <property type="evidence" value="ECO:0007669"/>
    <property type="project" value="TreeGrafter"/>
</dbReference>
<dbReference type="Proteomes" id="UP001472866">
    <property type="component" value="Chromosome 18"/>
</dbReference>
<evidence type="ECO:0000313" key="12">
    <source>
        <dbReference type="EMBL" id="CAE0190299.1"/>
    </source>
</evidence>
<dbReference type="GO" id="GO:0009507">
    <property type="term" value="C:chloroplast"/>
    <property type="evidence" value="ECO:0007669"/>
    <property type="project" value="TreeGrafter"/>
</dbReference>
<dbReference type="EC" id="2.5.1.72" evidence="3"/>